<name>A0A9N8EPW3_9STRA</name>
<evidence type="ECO:0000313" key="1">
    <source>
        <dbReference type="EMBL" id="CAB9522530.1"/>
    </source>
</evidence>
<comment type="caution">
    <text evidence="1">The sequence shown here is derived from an EMBL/GenBank/DDBJ whole genome shotgun (WGS) entry which is preliminary data.</text>
</comment>
<accession>A0A9N8EPW3</accession>
<dbReference type="Proteomes" id="UP001153069">
    <property type="component" value="Unassembled WGS sequence"/>
</dbReference>
<dbReference type="EMBL" id="CAICTM010001310">
    <property type="protein sequence ID" value="CAB9522530.1"/>
    <property type="molecule type" value="Genomic_DNA"/>
</dbReference>
<dbReference type="AlphaFoldDB" id="A0A9N8EPW3"/>
<reference evidence="1" key="1">
    <citation type="submission" date="2020-06" db="EMBL/GenBank/DDBJ databases">
        <authorList>
            <consortium name="Plant Systems Biology data submission"/>
        </authorList>
    </citation>
    <scope>NUCLEOTIDE SEQUENCE</scope>
    <source>
        <strain evidence="1">D6</strain>
    </source>
</reference>
<proteinExistence type="predicted"/>
<keyword evidence="2" id="KW-1185">Reference proteome</keyword>
<protein>
    <submittedName>
        <fullName evidence="1">Uncharacterized protein</fullName>
    </submittedName>
</protein>
<organism evidence="1 2">
    <name type="scientific">Seminavis robusta</name>
    <dbReference type="NCBI Taxonomy" id="568900"/>
    <lineage>
        <taxon>Eukaryota</taxon>
        <taxon>Sar</taxon>
        <taxon>Stramenopiles</taxon>
        <taxon>Ochrophyta</taxon>
        <taxon>Bacillariophyta</taxon>
        <taxon>Bacillariophyceae</taxon>
        <taxon>Bacillariophycidae</taxon>
        <taxon>Naviculales</taxon>
        <taxon>Naviculaceae</taxon>
        <taxon>Seminavis</taxon>
    </lineage>
</organism>
<gene>
    <name evidence="1" type="ORF">SEMRO_1312_G261870.1</name>
</gene>
<sequence length="378" mass="43868">MSNAKPTSFWTLIKSLTRVSVNDDIDEEIWRHLPDINNRIQDSAKRAFGVGYEWILEPNKVDIEWPPAAVQTRYNGKHFWYGTDHLFQGVPWDELESIMAQALEGVSVEEDNYLERVTRVQESLVKHNERGIPSRQEMEGTYDIIYYAGEYKYFLRHHRTSRGTLTLTSIRQENGNDCLQGTVAMDPQVSNDMDIIPHGGNFTFVETDRYQRVVTPKERNNDRRRSSSVNDNTTVAGVIQIQVTQAPEGTLDMRYGRVTRNVFRGEFKQLQQRVALGLLRDCPLPWGEDDESPRRVTVERNVEECLEENQKKKETCLLWMRRHLEPSLPPEVVRRVQEFLSPPPFLVLEENDWVLGMVWSGGLPSYSANSCLVVRKRR</sequence>
<evidence type="ECO:0000313" key="2">
    <source>
        <dbReference type="Proteomes" id="UP001153069"/>
    </source>
</evidence>